<keyword evidence="1" id="KW-0489">Methyltransferase</keyword>
<keyword evidence="1" id="KW-0808">Transferase</keyword>
<evidence type="ECO:0000313" key="2">
    <source>
        <dbReference type="Proteomes" id="UP000251842"/>
    </source>
</evidence>
<dbReference type="EMBL" id="CP029556">
    <property type="protein sequence ID" value="AXA84728.1"/>
    <property type="molecule type" value="Genomic_DNA"/>
</dbReference>
<reference evidence="2" key="1">
    <citation type="submission" date="2018-05" db="EMBL/GenBank/DDBJ databases">
        <title>Luteimonas pekinense sp. nov., isolated from human Meibomian gland secretions, Beijing, China.</title>
        <authorList>
            <person name="Wen T."/>
            <person name="Bai H."/>
            <person name="Lv H."/>
        </authorList>
    </citation>
    <scope>NUCLEOTIDE SEQUENCE [LARGE SCALE GENOMIC DNA]</scope>
    <source>
        <strain evidence="2">83-4</strain>
    </source>
</reference>
<dbReference type="OrthoDB" id="932345at2"/>
<dbReference type="GO" id="GO:0008168">
    <property type="term" value="F:methyltransferase activity"/>
    <property type="evidence" value="ECO:0007669"/>
    <property type="project" value="UniProtKB-KW"/>
</dbReference>
<dbReference type="Proteomes" id="UP000251842">
    <property type="component" value="Chromosome"/>
</dbReference>
<dbReference type="SUPFAM" id="SSF53335">
    <property type="entry name" value="S-adenosyl-L-methionine-dependent methyltransferases"/>
    <property type="match status" value="1"/>
</dbReference>
<keyword evidence="2" id="KW-1185">Reference proteome</keyword>
<sequence length="299" mass="33507">MKRHASTQTLAFKSPLADRGGLDRLATATRLADLTIDGIGGRELANYLAQDVDRFLYTAGLVPADAAGKALEIGANPYFISVLMREARPRLHFEYTNYFGGESPLITQQVAWTDQCGVRREEAFDSYSVDLESGRLPVPDATYDLVLFCEVLEHFTSDPLHAVSEIARVLKPGGWLILTTPNVARFDNVVALLEGRNLYDPYSGHGPHGRHNREYTRHELHMLMRHGGFACDTDFTSDVHDNQATQLDAAGIASLLTATQNREHDLGQYLFSRWRRLADAPGERRPSWLYRSYPPETLC</sequence>
<organism evidence="1 2">
    <name type="scientific">Solilutibacter oculi</name>
    <dbReference type="NCBI Taxonomy" id="2698682"/>
    <lineage>
        <taxon>Bacteria</taxon>
        <taxon>Pseudomonadati</taxon>
        <taxon>Pseudomonadota</taxon>
        <taxon>Gammaproteobacteria</taxon>
        <taxon>Lysobacterales</taxon>
        <taxon>Lysobacteraceae</taxon>
        <taxon>Solilutibacter</taxon>
    </lineage>
</organism>
<dbReference type="AlphaFoldDB" id="A0A344J6R8"/>
<accession>A0A344J6R8</accession>
<dbReference type="RefSeq" id="WP_112926941.1">
    <property type="nucleotide sequence ID" value="NZ_CP029556.1"/>
</dbReference>
<protein>
    <submittedName>
        <fullName evidence="1">SAM-dependent methyltransferase</fullName>
    </submittedName>
</protein>
<dbReference type="GO" id="GO:0032259">
    <property type="term" value="P:methylation"/>
    <property type="evidence" value="ECO:0007669"/>
    <property type="project" value="UniProtKB-KW"/>
</dbReference>
<gene>
    <name evidence="1" type="ORF">DCD74_08520</name>
</gene>
<name>A0A344J6R8_9GAMM</name>
<evidence type="ECO:0000313" key="1">
    <source>
        <dbReference type="EMBL" id="AXA84728.1"/>
    </source>
</evidence>
<dbReference type="Gene3D" id="3.40.50.150">
    <property type="entry name" value="Vaccinia Virus protein VP39"/>
    <property type="match status" value="1"/>
</dbReference>
<dbReference type="InterPro" id="IPR029063">
    <property type="entry name" value="SAM-dependent_MTases_sf"/>
</dbReference>
<dbReference type="Pfam" id="PF13489">
    <property type="entry name" value="Methyltransf_23"/>
    <property type="match status" value="1"/>
</dbReference>
<dbReference type="KEGG" id="lue:DCD74_08520"/>
<dbReference type="CDD" id="cd02440">
    <property type="entry name" value="AdoMet_MTases"/>
    <property type="match status" value="1"/>
</dbReference>
<proteinExistence type="predicted"/>